<evidence type="ECO:0000313" key="1">
    <source>
        <dbReference type="EMBL" id="MFC4268706.1"/>
    </source>
</evidence>
<dbReference type="RefSeq" id="WP_377409322.1">
    <property type="nucleotide sequence ID" value="NZ_JBHSCY010000001.1"/>
</dbReference>
<comment type="caution">
    <text evidence="1">The sequence shown here is derived from an EMBL/GenBank/DDBJ whole genome shotgun (WGS) entry which is preliminary data.</text>
</comment>
<name>A0ABV8R8X2_9FLAO</name>
<accession>A0ABV8R8X2</accession>
<sequence>MEKLFRLKTNLFYLLLFISILTYSQDKLCVIETTGNPHIQNKSEYKSINKGDVFNKNLILQLENAEAIKLIDEKGELYQLDAPGSYTLDKVLEHKKINEKASVTKKYFNYLFKKMMNDVEKNSNAGVVYRTKPVGSILQPLANTQIIKEKIYFEWVNDNHINLTLKIIDSKTKKSKEIETNGSFLTLNVDGIFLRKGGNYTWSLSDANHQSDSTNFSILTDIQITNLKQDIKVFKKELINLDFKENEINKLIAEKFTIQY</sequence>
<dbReference type="Proteomes" id="UP001595826">
    <property type="component" value="Unassembled WGS sequence"/>
</dbReference>
<keyword evidence="2" id="KW-1185">Reference proteome</keyword>
<organism evidence="1 2">
    <name type="scientific">Polaribacter marinivivus</name>
    <dbReference type="NCBI Taxonomy" id="1524260"/>
    <lineage>
        <taxon>Bacteria</taxon>
        <taxon>Pseudomonadati</taxon>
        <taxon>Bacteroidota</taxon>
        <taxon>Flavobacteriia</taxon>
        <taxon>Flavobacteriales</taxon>
        <taxon>Flavobacteriaceae</taxon>
    </lineage>
</organism>
<gene>
    <name evidence="1" type="ORF">ACFOWD_07285</name>
</gene>
<reference evidence="2" key="1">
    <citation type="journal article" date="2019" name="Int. J. Syst. Evol. Microbiol.">
        <title>The Global Catalogue of Microorganisms (GCM) 10K type strain sequencing project: providing services to taxonomists for standard genome sequencing and annotation.</title>
        <authorList>
            <consortium name="The Broad Institute Genomics Platform"/>
            <consortium name="The Broad Institute Genome Sequencing Center for Infectious Disease"/>
            <person name="Wu L."/>
            <person name="Ma J."/>
        </authorList>
    </citation>
    <scope>NUCLEOTIDE SEQUENCE [LARGE SCALE GENOMIC DNA]</scope>
    <source>
        <strain evidence="2">CECT 8655</strain>
    </source>
</reference>
<protein>
    <submittedName>
        <fullName evidence="1">Uncharacterized protein</fullName>
    </submittedName>
</protein>
<dbReference type="EMBL" id="JBHSCY010000001">
    <property type="protein sequence ID" value="MFC4268706.1"/>
    <property type="molecule type" value="Genomic_DNA"/>
</dbReference>
<proteinExistence type="predicted"/>
<evidence type="ECO:0000313" key="2">
    <source>
        <dbReference type="Proteomes" id="UP001595826"/>
    </source>
</evidence>